<feature type="region of interest" description="Disordered" evidence="1">
    <location>
        <begin position="140"/>
        <end position="223"/>
    </location>
</feature>
<protein>
    <submittedName>
        <fullName evidence="2">Uncharacterized protein</fullName>
    </submittedName>
</protein>
<feature type="compositionally biased region" description="Acidic residues" evidence="1">
    <location>
        <begin position="155"/>
        <end position="167"/>
    </location>
</feature>
<organism evidence="2 3">
    <name type="scientific">Clytia hemisphaerica</name>
    <dbReference type="NCBI Taxonomy" id="252671"/>
    <lineage>
        <taxon>Eukaryota</taxon>
        <taxon>Metazoa</taxon>
        <taxon>Cnidaria</taxon>
        <taxon>Hydrozoa</taxon>
        <taxon>Hydroidolina</taxon>
        <taxon>Leptothecata</taxon>
        <taxon>Obeliida</taxon>
        <taxon>Clytiidae</taxon>
        <taxon>Clytia</taxon>
    </lineage>
</organism>
<dbReference type="Proteomes" id="UP000594262">
    <property type="component" value="Unplaced"/>
</dbReference>
<name>A0A7M5VEZ6_9CNID</name>
<evidence type="ECO:0000256" key="1">
    <source>
        <dbReference type="SAM" id="MobiDB-lite"/>
    </source>
</evidence>
<sequence>MEKGVKFSSKIFRKHGKKFLKVFRVELRRDLSIAHKVSVIKTVGTCQELSMSHEGMNAESVADEETMSNWDNDCLPLETCSDLKDTSIADKTPIVQGKLSLPGDSSMSENGVEEMNVPGSISDFEFDAYSVSDSSISPMCPKSSFLEGEDRFTSEDESSDESSDVAVEETNSGKYPIEPVSENPFDKKLDNNPFGNKSPSSSKPAKCEIHNDTQETKKKEFFC</sequence>
<evidence type="ECO:0000313" key="3">
    <source>
        <dbReference type="Proteomes" id="UP000594262"/>
    </source>
</evidence>
<proteinExistence type="predicted"/>
<feature type="compositionally biased region" description="Polar residues" evidence="1">
    <location>
        <begin position="193"/>
        <end position="203"/>
    </location>
</feature>
<reference evidence="2" key="1">
    <citation type="submission" date="2021-01" db="UniProtKB">
        <authorList>
            <consortium name="EnsemblMetazoa"/>
        </authorList>
    </citation>
    <scope>IDENTIFICATION</scope>
</reference>
<dbReference type="EnsemblMetazoa" id="CLYHEMT012130.1">
    <property type="protein sequence ID" value="CLYHEMP012130.1"/>
    <property type="gene ID" value="CLYHEMG012130"/>
</dbReference>
<accession>A0A7M5VEZ6</accession>
<dbReference type="AlphaFoldDB" id="A0A7M5VEZ6"/>
<keyword evidence="3" id="KW-1185">Reference proteome</keyword>
<evidence type="ECO:0000313" key="2">
    <source>
        <dbReference type="EnsemblMetazoa" id="CLYHEMP012130.1"/>
    </source>
</evidence>
<feature type="compositionally biased region" description="Basic and acidic residues" evidence="1">
    <location>
        <begin position="205"/>
        <end position="223"/>
    </location>
</feature>